<dbReference type="SUPFAM" id="SSF50249">
    <property type="entry name" value="Nucleic acid-binding proteins"/>
    <property type="match status" value="1"/>
</dbReference>
<evidence type="ECO:0000313" key="7">
    <source>
        <dbReference type="EMBL" id="TRY00041.1"/>
    </source>
</evidence>
<dbReference type="Gene3D" id="3.40.50.150">
    <property type="entry name" value="Vaccinia Virus protein VP39"/>
    <property type="match status" value="1"/>
</dbReference>
<name>A0A553IIL6_ACHLA</name>
<evidence type="ECO:0000259" key="6">
    <source>
        <dbReference type="PROSITE" id="PS50926"/>
    </source>
</evidence>
<dbReference type="RefSeq" id="WP_099750348.1">
    <property type="nucleotide sequence ID" value="NZ_JACAOH010000001.1"/>
</dbReference>
<dbReference type="AlphaFoldDB" id="A0A553IIL6"/>
<dbReference type="Pfam" id="PF05958">
    <property type="entry name" value="tRNA_U5-meth_tr"/>
    <property type="match status" value="1"/>
</dbReference>
<keyword evidence="1 4" id="KW-0489">Methyltransferase</keyword>
<evidence type="ECO:0000256" key="3">
    <source>
        <dbReference type="ARBA" id="ARBA00022691"/>
    </source>
</evidence>
<dbReference type="InterPro" id="IPR010280">
    <property type="entry name" value="U5_MeTrfase_fam"/>
</dbReference>
<sequence length="474" mass="53978">MTKITHIFGFDLSTCYNNFEGEIMQQKIRLNDILEIDVKRMGINGEGIGYYERLAIFIDNALPGEKVLAQITEVFPNRATAKVLQTLEKSPNRVKPLCPVYDACGGCQVQHFDYNAMLNQKKDIIKKALDRYVKRYDAHIISDTIGMDNPKNYRNKASLPLRLIDNKNRFGMFARNSNAFVPINTCGVQHTKINDIFTTMTSLMDRYHIDAYDPVLQTGIISHAIVRITENLNEVQVTFILSKAFDGLDNLVHELVKLHPEIMSIYKVINPDVRQSYFTEDIHLIYGKEMIEEQLGGHTFSLSPDAFFQLNTSQADKFYNEMKRLAQIKPTEIVVDAYAGIAPISHYIGQDAKHIYAIEINEDAVKSAKISLDQNHIDNVTVIENNFEDALDNLKDIKIDVMLFDPPRSGLGEDVIQTILKYKPKRLVYGSCNPSTLAKDLSLLLEDYDLKHITPIDMFPYTSLVESITLLELK</sequence>
<accession>A0A553IIL6</accession>
<dbReference type="GO" id="GO:0070041">
    <property type="term" value="F:rRNA (uridine-C5-)-methyltransferase activity"/>
    <property type="evidence" value="ECO:0007669"/>
    <property type="project" value="TreeGrafter"/>
</dbReference>
<proteinExistence type="inferred from homology"/>
<dbReference type="Gene3D" id="2.40.50.140">
    <property type="entry name" value="Nucleic acid-binding proteins"/>
    <property type="match status" value="1"/>
</dbReference>
<evidence type="ECO:0000256" key="5">
    <source>
        <dbReference type="PROSITE-ProRule" id="PRU10015"/>
    </source>
</evidence>
<evidence type="ECO:0000256" key="1">
    <source>
        <dbReference type="ARBA" id="ARBA00022603"/>
    </source>
</evidence>
<feature type="binding site" evidence="4">
    <location>
        <position position="359"/>
    </location>
    <ligand>
        <name>S-adenosyl-L-methionine</name>
        <dbReference type="ChEBI" id="CHEBI:59789"/>
    </ligand>
</feature>
<dbReference type="InterPro" id="IPR029063">
    <property type="entry name" value="SAM-dependent_MTases_sf"/>
</dbReference>
<reference evidence="7 8" key="1">
    <citation type="submission" date="2019-07" db="EMBL/GenBank/DDBJ databases">
        <title>Genome sequence of Acholeplasma laidlawii strain with increased resistance to erythromycin.</title>
        <authorList>
            <person name="Medvedeva E.S."/>
            <person name="Baranova N.B."/>
            <person name="Siniagina M.N."/>
            <person name="Mouzykantov A."/>
            <person name="Chernova O.A."/>
            <person name="Chernov V.M."/>
        </authorList>
    </citation>
    <scope>NUCLEOTIDE SEQUENCE [LARGE SCALE GENOMIC DNA]</scope>
    <source>
        <strain evidence="7 8">PG8REry</strain>
    </source>
</reference>
<keyword evidence="3 4" id="KW-0949">S-adenosyl-L-methionine</keyword>
<evidence type="ECO:0000256" key="4">
    <source>
        <dbReference type="PROSITE-ProRule" id="PRU01024"/>
    </source>
</evidence>
<dbReference type="PANTHER" id="PTHR11061">
    <property type="entry name" value="RNA M5U METHYLTRANSFERASE"/>
    <property type="match status" value="1"/>
</dbReference>
<dbReference type="EC" id="2.1.1.190" evidence="7"/>
<dbReference type="Proteomes" id="UP000315938">
    <property type="component" value="Unassembled WGS sequence"/>
</dbReference>
<dbReference type="InterPro" id="IPR002792">
    <property type="entry name" value="TRAM_dom"/>
</dbReference>
<feature type="domain" description="TRAM" evidence="6">
    <location>
        <begin position="27"/>
        <end position="85"/>
    </location>
</feature>
<dbReference type="PROSITE" id="PS01230">
    <property type="entry name" value="TRMA_1"/>
    <property type="match status" value="1"/>
</dbReference>
<comment type="caution">
    <text evidence="7">The sequence shown here is derived from an EMBL/GenBank/DDBJ whole genome shotgun (WGS) entry which is preliminary data.</text>
</comment>
<dbReference type="Pfam" id="PF01938">
    <property type="entry name" value="TRAM"/>
    <property type="match status" value="1"/>
</dbReference>
<dbReference type="InterPro" id="IPR012340">
    <property type="entry name" value="NA-bd_OB-fold"/>
</dbReference>
<keyword evidence="2 4" id="KW-0808">Transferase</keyword>
<gene>
    <name evidence="7" type="primary">rlmD</name>
    <name evidence="7" type="ORF">FNV44_03070</name>
</gene>
<dbReference type="PROSITE" id="PS51687">
    <property type="entry name" value="SAM_MT_RNA_M5U"/>
    <property type="match status" value="1"/>
</dbReference>
<feature type="binding site" evidence="4">
    <location>
        <position position="309"/>
    </location>
    <ligand>
        <name>S-adenosyl-L-methionine</name>
        <dbReference type="ChEBI" id="CHEBI:59789"/>
    </ligand>
</feature>
<dbReference type="PANTHER" id="PTHR11061:SF45">
    <property type="match status" value="1"/>
</dbReference>
<evidence type="ECO:0000313" key="8">
    <source>
        <dbReference type="Proteomes" id="UP000315938"/>
    </source>
</evidence>
<dbReference type="SUPFAM" id="SSF53335">
    <property type="entry name" value="S-adenosyl-L-methionine-dependent methyltransferases"/>
    <property type="match status" value="1"/>
</dbReference>
<dbReference type="InterPro" id="IPR030390">
    <property type="entry name" value="MeTrfase_TrmA_AS"/>
</dbReference>
<feature type="active site" evidence="5">
    <location>
        <position position="432"/>
    </location>
</feature>
<dbReference type="Gene3D" id="2.40.50.1070">
    <property type="match status" value="1"/>
</dbReference>
<organism evidence="7 8">
    <name type="scientific">Acholeplasma laidlawii</name>
    <dbReference type="NCBI Taxonomy" id="2148"/>
    <lineage>
        <taxon>Bacteria</taxon>
        <taxon>Bacillati</taxon>
        <taxon>Mycoplasmatota</taxon>
        <taxon>Mollicutes</taxon>
        <taxon>Acholeplasmatales</taxon>
        <taxon>Acholeplasmataceae</taxon>
        <taxon>Acholeplasma</taxon>
    </lineage>
</organism>
<feature type="binding site" evidence="4">
    <location>
        <position position="338"/>
    </location>
    <ligand>
        <name>S-adenosyl-L-methionine</name>
        <dbReference type="ChEBI" id="CHEBI:59789"/>
    </ligand>
</feature>
<dbReference type="PROSITE" id="PS50926">
    <property type="entry name" value="TRAM"/>
    <property type="match status" value="1"/>
</dbReference>
<comment type="similarity">
    <text evidence="4">Belongs to the class I-like SAM-binding methyltransferase superfamily. RNA M5U methyltransferase family.</text>
</comment>
<dbReference type="FunFam" id="2.40.50.140:FF:000097">
    <property type="entry name" value="23S rRNA (uracil(1939)-C(5))-methyltransferase RlmD"/>
    <property type="match status" value="1"/>
</dbReference>
<dbReference type="EMBL" id="VKID01000001">
    <property type="protein sequence ID" value="TRY00041.1"/>
    <property type="molecule type" value="Genomic_DNA"/>
</dbReference>
<dbReference type="CDD" id="cd02440">
    <property type="entry name" value="AdoMet_MTases"/>
    <property type="match status" value="1"/>
</dbReference>
<dbReference type="NCBIfam" id="TIGR00479">
    <property type="entry name" value="rumA"/>
    <property type="match status" value="1"/>
</dbReference>
<dbReference type="GO" id="GO:0070475">
    <property type="term" value="P:rRNA base methylation"/>
    <property type="evidence" value="ECO:0007669"/>
    <property type="project" value="TreeGrafter"/>
</dbReference>
<feature type="binding site" evidence="4">
    <location>
        <position position="405"/>
    </location>
    <ligand>
        <name>S-adenosyl-L-methionine</name>
        <dbReference type="ChEBI" id="CHEBI:59789"/>
    </ligand>
</feature>
<protein>
    <submittedName>
        <fullName evidence="7">23S rRNA (Uracil(1939)-C(5))-methyltransferase RlmD</fullName>
        <ecNumber evidence="7">2.1.1.190</ecNumber>
    </submittedName>
</protein>
<feature type="active site" description="Nucleophile" evidence="4">
    <location>
        <position position="432"/>
    </location>
</feature>
<evidence type="ECO:0000256" key="2">
    <source>
        <dbReference type="ARBA" id="ARBA00022679"/>
    </source>
</evidence>